<sequence>MSAPVLTVRNPKVSSLIDPSLHTPSPTMSYPYISEDNVDIDPDDMDPNTYVEEHQQYPYQQPYAAAPESYPYGTRPGVAYTSTQPPPSTYHTLSYQSHHTQHGGYGTGGPEYSVSGSSNVYYPPDSSAMAPQYQGVLSGVGSWDSGEPTPYPDATECRGRAKGPKLHFANLPGKSPRTESTERQGYHSPRDDKKRSKDEHKHSKSSKSDRKPDKKKNHKK</sequence>
<proteinExistence type="predicted"/>
<protein>
    <submittedName>
        <fullName evidence="2">Uncharacterized protein</fullName>
    </submittedName>
</protein>
<gene>
    <name evidence="2" type="ORF">Cob_v005709</name>
</gene>
<feature type="compositionally biased region" description="Acidic residues" evidence="1">
    <location>
        <begin position="36"/>
        <end position="46"/>
    </location>
</feature>
<name>A0A484FTJ6_COLOR</name>
<feature type="region of interest" description="Disordered" evidence="1">
    <location>
        <begin position="15"/>
        <end position="49"/>
    </location>
</feature>
<feature type="region of interest" description="Disordered" evidence="1">
    <location>
        <begin position="140"/>
        <end position="220"/>
    </location>
</feature>
<feature type="compositionally biased region" description="Basic and acidic residues" evidence="1">
    <location>
        <begin position="176"/>
        <end position="212"/>
    </location>
</feature>
<evidence type="ECO:0000313" key="2">
    <source>
        <dbReference type="EMBL" id="TDZ21166.1"/>
    </source>
</evidence>
<feature type="region of interest" description="Disordered" evidence="1">
    <location>
        <begin position="83"/>
        <end position="111"/>
    </location>
</feature>
<organism evidence="2 3">
    <name type="scientific">Colletotrichum orbiculare (strain 104-T / ATCC 96160 / CBS 514.97 / LARS 414 / MAFF 240422)</name>
    <name type="common">Cucumber anthracnose fungus</name>
    <name type="synonym">Colletotrichum lagenarium</name>
    <dbReference type="NCBI Taxonomy" id="1213857"/>
    <lineage>
        <taxon>Eukaryota</taxon>
        <taxon>Fungi</taxon>
        <taxon>Dikarya</taxon>
        <taxon>Ascomycota</taxon>
        <taxon>Pezizomycotina</taxon>
        <taxon>Sordariomycetes</taxon>
        <taxon>Hypocreomycetidae</taxon>
        <taxon>Glomerellales</taxon>
        <taxon>Glomerellaceae</taxon>
        <taxon>Colletotrichum</taxon>
        <taxon>Colletotrichum orbiculare species complex</taxon>
    </lineage>
</organism>
<dbReference type="AlphaFoldDB" id="A0A484FTJ6"/>
<reference evidence="3" key="1">
    <citation type="journal article" date="2013" name="New Phytol.">
        <title>Comparative genomic and transcriptomic analyses reveal the hemibiotrophic stage shift of Colletotrichum fungi.</title>
        <authorList>
            <person name="Gan P."/>
            <person name="Ikeda K."/>
            <person name="Irieda H."/>
            <person name="Narusaka M."/>
            <person name="O'Connell R.J."/>
            <person name="Narusaka Y."/>
            <person name="Takano Y."/>
            <person name="Kubo Y."/>
            <person name="Shirasu K."/>
        </authorList>
    </citation>
    <scope>NUCLEOTIDE SEQUENCE [LARGE SCALE GENOMIC DNA]</scope>
    <source>
        <strain evidence="3">104-T / ATCC 96160 / CBS 514.97 / LARS 414 / MAFF 240422</strain>
    </source>
</reference>
<dbReference type="EMBL" id="AMCV02000015">
    <property type="protein sequence ID" value="TDZ21166.1"/>
    <property type="molecule type" value="Genomic_DNA"/>
</dbReference>
<evidence type="ECO:0000313" key="3">
    <source>
        <dbReference type="Proteomes" id="UP000014480"/>
    </source>
</evidence>
<dbReference type="Proteomes" id="UP000014480">
    <property type="component" value="Unassembled WGS sequence"/>
</dbReference>
<reference evidence="3" key="2">
    <citation type="journal article" date="2019" name="Mol. Plant Microbe Interact.">
        <title>Genome sequence resources for four phytopathogenic fungi from the Colletotrichum orbiculare species complex.</title>
        <authorList>
            <person name="Gan P."/>
            <person name="Tsushima A."/>
            <person name="Narusaka M."/>
            <person name="Narusaka Y."/>
            <person name="Takano Y."/>
            <person name="Kubo Y."/>
            <person name="Shirasu K."/>
        </authorList>
    </citation>
    <scope>GENOME REANNOTATION</scope>
    <source>
        <strain evidence="3">104-T / ATCC 96160 / CBS 514.97 / LARS 414 / MAFF 240422</strain>
    </source>
</reference>
<accession>A0A484FTJ6</accession>
<evidence type="ECO:0000256" key="1">
    <source>
        <dbReference type="SAM" id="MobiDB-lite"/>
    </source>
</evidence>
<comment type="caution">
    <text evidence="2">The sequence shown here is derived from an EMBL/GenBank/DDBJ whole genome shotgun (WGS) entry which is preliminary data.</text>
</comment>
<keyword evidence="3" id="KW-1185">Reference proteome</keyword>